<evidence type="ECO:0000256" key="1">
    <source>
        <dbReference type="SAM" id="MobiDB-lite"/>
    </source>
</evidence>
<comment type="caution">
    <text evidence="2">The sequence shown here is derived from an EMBL/GenBank/DDBJ whole genome shotgun (WGS) entry which is preliminary data.</text>
</comment>
<feature type="region of interest" description="Disordered" evidence="1">
    <location>
        <begin position="212"/>
        <end position="259"/>
    </location>
</feature>
<name>A0A0W8DG42_PHYNI</name>
<accession>A0A0W8DG42</accession>
<dbReference type="Proteomes" id="UP000054636">
    <property type="component" value="Unassembled WGS sequence"/>
</dbReference>
<evidence type="ECO:0000313" key="2">
    <source>
        <dbReference type="EMBL" id="KUF95205.1"/>
    </source>
</evidence>
<sequence length="368" mass="41822">MAKQMRTDAGSAMGMAQANAQAMFGSPQQQSNLFFMGSQPMVPPIPVQQPMTSMAPNVPQSQAQHIQMQIQQRQQQQQYAVAMAAIRILTSLDIWRRCGWEKSDRLKRACIAHGLHDKVIELMKARKFTVMDFFGWHPAIEGPNVRCSSLCAICGIRNAPELDMCSRCHHKLVFPSVFTKYISTLLAAFYAEGKAAQKEIKVDADSIKEEAHPVETKIPLENDETMIKKEEGTTDSEDVKSEHQDESSSAGKDRDDDDMLTSMSLHEDLEIFDGLQFEDGGGIIDMNFPSLGPKGTLTIMPLRMLTARMHRGRMTMTMKQWTSMLLTMMRMKMKIPTIRLQEKCLNKKYKRHRLRKRKWKLPAVAMLP</sequence>
<feature type="compositionally biased region" description="Basic and acidic residues" evidence="1">
    <location>
        <begin position="212"/>
        <end position="254"/>
    </location>
</feature>
<evidence type="ECO:0000313" key="3">
    <source>
        <dbReference type="Proteomes" id="UP000054636"/>
    </source>
</evidence>
<dbReference type="AlphaFoldDB" id="A0A0W8DG42"/>
<reference evidence="2 3" key="1">
    <citation type="submission" date="2015-11" db="EMBL/GenBank/DDBJ databases">
        <title>Genomes and virulence difference between two physiological races of Phytophthora nicotianae.</title>
        <authorList>
            <person name="Liu H."/>
            <person name="Ma X."/>
            <person name="Yu H."/>
            <person name="Fang D."/>
            <person name="Li Y."/>
            <person name="Wang X."/>
            <person name="Wang W."/>
            <person name="Dong Y."/>
            <person name="Xiao B."/>
        </authorList>
    </citation>
    <scope>NUCLEOTIDE SEQUENCE [LARGE SCALE GENOMIC DNA]</scope>
    <source>
        <strain evidence="3">race 1</strain>
    </source>
</reference>
<gene>
    <name evidence="2" type="ORF">AM588_10005199</name>
</gene>
<dbReference type="EMBL" id="LNFP01000242">
    <property type="protein sequence ID" value="KUF95205.1"/>
    <property type="molecule type" value="Genomic_DNA"/>
</dbReference>
<proteinExistence type="predicted"/>
<protein>
    <submittedName>
        <fullName evidence="2">Prolyl 4-hydroxylase subunit alpha-1</fullName>
    </submittedName>
</protein>
<organism evidence="2 3">
    <name type="scientific">Phytophthora nicotianae</name>
    <name type="common">Potato buckeye rot agent</name>
    <name type="synonym">Phytophthora parasitica</name>
    <dbReference type="NCBI Taxonomy" id="4792"/>
    <lineage>
        <taxon>Eukaryota</taxon>
        <taxon>Sar</taxon>
        <taxon>Stramenopiles</taxon>
        <taxon>Oomycota</taxon>
        <taxon>Peronosporomycetes</taxon>
        <taxon>Peronosporales</taxon>
        <taxon>Peronosporaceae</taxon>
        <taxon>Phytophthora</taxon>
    </lineage>
</organism>